<keyword evidence="3" id="KW-1185">Reference proteome</keyword>
<gene>
    <name evidence="2" type="ORF">MQP27_23705</name>
</gene>
<evidence type="ECO:0000313" key="3">
    <source>
        <dbReference type="Proteomes" id="UP001165269"/>
    </source>
</evidence>
<organism evidence="2 3">
    <name type="scientific">Streptomyces cylindrosporus</name>
    <dbReference type="NCBI Taxonomy" id="2927583"/>
    <lineage>
        <taxon>Bacteria</taxon>
        <taxon>Bacillati</taxon>
        <taxon>Actinomycetota</taxon>
        <taxon>Actinomycetes</taxon>
        <taxon>Kitasatosporales</taxon>
        <taxon>Streptomycetaceae</taxon>
        <taxon>Streptomyces</taxon>
    </lineage>
</organism>
<protein>
    <submittedName>
        <fullName evidence="2">Uncharacterized protein</fullName>
    </submittedName>
</protein>
<dbReference type="EMBL" id="JALDAY010000007">
    <property type="protein sequence ID" value="MCI3274104.1"/>
    <property type="molecule type" value="Genomic_DNA"/>
</dbReference>
<sequence length="56" mass="6311">MTTHTDDKLVIRRPRTGWSKARDRSGKSTVRTCLPAVVDDSTPRTAAEWNIVRGED</sequence>
<dbReference type="Proteomes" id="UP001165269">
    <property type="component" value="Unassembled WGS sequence"/>
</dbReference>
<feature type="compositionally biased region" description="Basic and acidic residues" evidence="1">
    <location>
        <begin position="1"/>
        <end position="10"/>
    </location>
</feature>
<name>A0ABS9YA47_9ACTN</name>
<accession>A0ABS9YA47</accession>
<reference evidence="2" key="1">
    <citation type="submission" date="2022-03" db="EMBL/GenBank/DDBJ databases">
        <title>Streptomyces 7R015 and 7R016 isolated from Barleria lupulina in Thailand.</title>
        <authorList>
            <person name="Kanchanasin P."/>
            <person name="Phongsopitanun W."/>
            <person name="Tanasupawat S."/>
        </authorList>
    </citation>
    <scope>NUCLEOTIDE SEQUENCE</scope>
    <source>
        <strain evidence="2">7R015</strain>
    </source>
</reference>
<evidence type="ECO:0000313" key="2">
    <source>
        <dbReference type="EMBL" id="MCI3274104.1"/>
    </source>
</evidence>
<proteinExistence type="predicted"/>
<evidence type="ECO:0000256" key="1">
    <source>
        <dbReference type="SAM" id="MobiDB-lite"/>
    </source>
</evidence>
<feature type="region of interest" description="Disordered" evidence="1">
    <location>
        <begin position="1"/>
        <end position="29"/>
    </location>
</feature>
<dbReference type="RefSeq" id="WP_242767357.1">
    <property type="nucleotide sequence ID" value="NZ_JALDAY010000007.1"/>
</dbReference>
<comment type="caution">
    <text evidence="2">The sequence shown here is derived from an EMBL/GenBank/DDBJ whole genome shotgun (WGS) entry which is preliminary data.</text>
</comment>